<organism evidence="4 5">
    <name type="scientific">Nocardiopsis akebiae</name>
    <dbReference type="NCBI Taxonomy" id="2831968"/>
    <lineage>
        <taxon>Bacteria</taxon>
        <taxon>Bacillati</taxon>
        <taxon>Actinomycetota</taxon>
        <taxon>Actinomycetes</taxon>
        <taxon>Streptosporangiales</taxon>
        <taxon>Nocardiopsidaceae</taxon>
        <taxon>Nocardiopsis</taxon>
    </lineage>
</organism>
<dbReference type="Gene3D" id="6.10.250.3150">
    <property type="match status" value="1"/>
</dbReference>
<dbReference type="EMBL" id="CP074132">
    <property type="protein sequence ID" value="QUX28338.1"/>
    <property type="molecule type" value="Genomic_DNA"/>
</dbReference>
<evidence type="ECO:0000259" key="3">
    <source>
        <dbReference type="Pfam" id="PF26571"/>
    </source>
</evidence>
<feature type="chain" id="PRO_5046444962" description="ARB-07466-like C-terminal domain-containing protein" evidence="2">
    <location>
        <begin position="36"/>
        <end position="322"/>
    </location>
</feature>
<evidence type="ECO:0000256" key="2">
    <source>
        <dbReference type="SAM" id="SignalP"/>
    </source>
</evidence>
<evidence type="ECO:0000313" key="5">
    <source>
        <dbReference type="Proteomes" id="UP000678016"/>
    </source>
</evidence>
<feature type="domain" description="ARB-07466-like C-terminal" evidence="3">
    <location>
        <begin position="209"/>
        <end position="314"/>
    </location>
</feature>
<dbReference type="Pfam" id="PF26571">
    <property type="entry name" value="VldE"/>
    <property type="match status" value="1"/>
</dbReference>
<dbReference type="InterPro" id="IPR006311">
    <property type="entry name" value="TAT_signal"/>
</dbReference>
<name>A0ABX8C1Z9_9ACTN</name>
<evidence type="ECO:0000256" key="1">
    <source>
        <dbReference type="SAM" id="Coils"/>
    </source>
</evidence>
<dbReference type="Proteomes" id="UP000678016">
    <property type="component" value="Chromosome"/>
</dbReference>
<keyword evidence="1" id="KW-0175">Coiled coil</keyword>
<feature type="coiled-coil region" evidence="1">
    <location>
        <begin position="147"/>
        <end position="188"/>
    </location>
</feature>
<gene>
    <name evidence="4" type="ORF">KGD83_24360</name>
</gene>
<keyword evidence="2" id="KW-0732">Signal</keyword>
<proteinExistence type="predicted"/>
<keyword evidence="5" id="KW-1185">Reference proteome</keyword>
<protein>
    <recommendedName>
        <fullName evidence="3">ARB-07466-like C-terminal domain-containing protein</fullName>
    </recommendedName>
</protein>
<dbReference type="InterPro" id="IPR058593">
    <property type="entry name" value="ARB_07466-like_C"/>
</dbReference>
<dbReference type="PROSITE" id="PS51318">
    <property type="entry name" value="TAT"/>
    <property type="match status" value="1"/>
</dbReference>
<accession>A0ABX8C1Z9</accession>
<reference evidence="5" key="1">
    <citation type="submission" date="2021-05" db="EMBL/GenBank/DDBJ databases">
        <title>Direct Submission.</title>
        <authorList>
            <person name="Li K."/>
            <person name="Gao J."/>
        </authorList>
    </citation>
    <scope>NUCLEOTIDE SEQUENCE [LARGE SCALE GENOMIC DNA]</scope>
    <source>
        <strain evidence="5">HDS12</strain>
    </source>
</reference>
<feature type="coiled-coil region" evidence="1">
    <location>
        <begin position="44"/>
        <end position="92"/>
    </location>
</feature>
<feature type="signal peptide" evidence="2">
    <location>
        <begin position="1"/>
        <end position="35"/>
    </location>
</feature>
<sequence length="322" mass="35358">MTPTPPSSARGRRAALPLAALAAALLVALPGTALAEPDNDDVDIDELNRRAEELEESYDGELLQFNEIKERVEKAEEDLEEVEGRLEASRSGVSTIASTQYKSGGGLDPAFQVIFSSDPESMFADAATLNYLGQSQSEQIHDLIQTRDEAALVNEELQTELAEAEELVETLEEEREEVEARIEEYEAEQIPETPGDGSIPASAQGWGWDGATPRMAAIRDEIVQNFGAPYPVGCLRSSADDHGVGRACDFMMSAGGALPSAANQSLGSQISQYGIDNADRLGIKYIIWEQQIWHSASRQWKWMEDRGDNTQNHYDHVHISSY</sequence>
<evidence type="ECO:0000313" key="4">
    <source>
        <dbReference type="EMBL" id="QUX28338.1"/>
    </source>
</evidence>
<dbReference type="RefSeq" id="WP_212641339.1">
    <property type="nucleotide sequence ID" value="NZ_CP074132.1"/>
</dbReference>